<organism evidence="1 2">
    <name type="scientific">Microvirga flocculans</name>
    <dbReference type="NCBI Taxonomy" id="217168"/>
    <lineage>
        <taxon>Bacteria</taxon>
        <taxon>Pseudomonadati</taxon>
        <taxon>Pseudomonadota</taxon>
        <taxon>Alphaproteobacteria</taxon>
        <taxon>Hyphomicrobiales</taxon>
        <taxon>Methylobacteriaceae</taxon>
        <taxon>Microvirga</taxon>
    </lineage>
</organism>
<gene>
    <name evidence="1" type="ORF">GGR34_003728</name>
</gene>
<evidence type="ECO:0000313" key="1">
    <source>
        <dbReference type="EMBL" id="MBB4042043.1"/>
    </source>
</evidence>
<dbReference type="AlphaFoldDB" id="A0A7W6N9A5"/>
<name>A0A7W6N9A5_9HYPH</name>
<comment type="caution">
    <text evidence="1">The sequence shown here is derived from an EMBL/GenBank/DDBJ whole genome shotgun (WGS) entry which is preliminary data.</text>
</comment>
<evidence type="ECO:0000313" key="2">
    <source>
        <dbReference type="Proteomes" id="UP000519439"/>
    </source>
</evidence>
<dbReference type="Proteomes" id="UP000519439">
    <property type="component" value="Unassembled WGS sequence"/>
</dbReference>
<dbReference type="EMBL" id="JACIDC010000018">
    <property type="protein sequence ID" value="MBB4042043.1"/>
    <property type="molecule type" value="Genomic_DNA"/>
</dbReference>
<proteinExistence type="predicted"/>
<keyword evidence="2" id="KW-1185">Reference proteome</keyword>
<reference evidence="1 2" key="1">
    <citation type="submission" date="2020-08" db="EMBL/GenBank/DDBJ databases">
        <title>Genomic Encyclopedia of Type Strains, Phase IV (KMG-IV): sequencing the most valuable type-strain genomes for metagenomic binning, comparative biology and taxonomic classification.</title>
        <authorList>
            <person name="Goeker M."/>
        </authorList>
    </citation>
    <scope>NUCLEOTIDE SEQUENCE [LARGE SCALE GENOMIC DNA]</scope>
    <source>
        <strain evidence="1 2">DSM 15743</strain>
    </source>
</reference>
<sequence>MTWMASVSGASVELLHPKADEVNFRDMATALSQINRYNGRTAKIVSVAQHLIIGCEIAPPELRPWWLLHDAHEERTGDMTTPAKETYAALAIEMFGPPAAQMVERLRQEFERRHDAVIHQAAGLPLPTKAQKIEIKRVDWIALATERRDFCAIQQRPWWLDQYQIQPHSRSYQPMKPDKAAQQLYDLFCIYLPALSGANGRAA</sequence>
<protein>
    <submittedName>
        <fullName evidence="1">Uncharacterized protein</fullName>
    </submittedName>
</protein>
<dbReference type="RefSeq" id="WP_051435225.1">
    <property type="nucleotide sequence ID" value="NZ_JACIDC010000018.1"/>
</dbReference>
<accession>A0A7W6N9A5</accession>
<dbReference type="Gene3D" id="1.10.3210.10">
    <property type="entry name" value="Hypothetical protein af1432"/>
    <property type="match status" value="1"/>
</dbReference>
<dbReference type="SUPFAM" id="SSF109604">
    <property type="entry name" value="HD-domain/PDEase-like"/>
    <property type="match status" value="1"/>
</dbReference>